<evidence type="ECO:0000313" key="1">
    <source>
        <dbReference type="EMBL" id="KAF2829882.1"/>
    </source>
</evidence>
<protein>
    <recommendedName>
        <fullName evidence="3">RING-type domain-containing protein</fullName>
    </recommendedName>
</protein>
<evidence type="ECO:0000313" key="2">
    <source>
        <dbReference type="Proteomes" id="UP000799424"/>
    </source>
</evidence>
<name>A0A6A7A9C2_9PLEO</name>
<accession>A0A6A7A9C2</accession>
<evidence type="ECO:0008006" key="3">
    <source>
        <dbReference type="Google" id="ProtNLM"/>
    </source>
</evidence>
<proteinExistence type="predicted"/>
<dbReference type="OrthoDB" id="3797060at2759"/>
<gene>
    <name evidence="1" type="ORF">CC86DRAFT_177091</name>
</gene>
<dbReference type="AlphaFoldDB" id="A0A6A7A9C2"/>
<keyword evidence="2" id="KW-1185">Reference proteome</keyword>
<dbReference type="SUPFAM" id="SSF57850">
    <property type="entry name" value="RING/U-box"/>
    <property type="match status" value="1"/>
</dbReference>
<dbReference type="EMBL" id="MU006220">
    <property type="protein sequence ID" value="KAF2829882.1"/>
    <property type="molecule type" value="Genomic_DNA"/>
</dbReference>
<reference evidence="1" key="1">
    <citation type="journal article" date="2020" name="Stud. Mycol.">
        <title>101 Dothideomycetes genomes: a test case for predicting lifestyles and emergence of pathogens.</title>
        <authorList>
            <person name="Haridas S."/>
            <person name="Albert R."/>
            <person name="Binder M."/>
            <person name="Bloem J."/>
            <person name="Labutti K."/>
            <person name="Salamov A."/>
            <person name="Andreopoulos B."/>
            <person name="Baker S."/>
            <person name="Barry K."/>
            <person name="Bills G."/>
            <person name="Bluhm B."/>
            <person name="Cannon C."/>
            <person name="Castanera R."/>
            <person name="Culley D."/>
            <person name="Daum C."/>
            <person name="Ezra D."/>
            <person name="Gonzalez J."/>
            <person name="Henrissat B."/>
            <person name="Kuo A."/>
            <person name="Liang C."/>
            <person name="Lipzen A."/>
            <person name="Lutzoni F."/>
            <person name="Magnuson J."/>
            <person name="Mondo S."/>
            <person name="Nolan M."/>
            <person name="Ohm R."/>
            <person name="Pangilinan J."/>
            <person name="Park H.-J."/>
            <person name="Ramirez L."/>
            <person name="Alfaro M."/>
            <person name="Sun H."/>
            <person name="Tritt A."/>
            <person name="Yoshinaga Y."/>
            <person name="Zwiers L.-H."/>
            <person name="Turgeon B."/>
            <person name="Goodwin S."/>
            <person name="Spatafora J."/>
            <person name="Crous P."/>
            <person name="Grigoriev I."/>
        </authorList>
    </citation>
    <scope>NUCLEOTIDE SEQUENCE</scope>
    <source>
        <strain evidence="1">CBS 113818</strain>
    </source>
</reference>
<organism evidence="1 2">
    <name type="scientific">Ophiobolus disseminans</name>
    <dbReference type="NCBI Taxonomy" id="1469910"/>
    <lineage>
        <taxon>Eukaryota</taxon>
        <taxon>Fungi</taxon>
        <taxon>Dikarya</taxon>
        <taxon>Ascomycota</taxon>
        <taxon>Pezizomycotina</taxon>
        <taxon>Dothideomycetes</taxon>
        <taxon>Pleosporomycetidae</taxon>
        <taxon>Pleosporales</taxon>
        <taxon>Pleosporineae</taxon>
        <taxon>Phaeosphaeriaceae</taxon>
        <taxon>Ophiobolus</taxon>
    </lineage>
</organism>
<dbReference type="Proteomes" id="UP000799424">
    <property type="component" value="Unassembled WGS sequence"/>
</dbReference>
<sequence length="517" mass="58292">MPYPPNPPPSTSDIVFRGGASILKPNHITRYSYPCTLHLFLSRLRLQTPVNASQRSRPQGRSDFGIDGSTFLTISRAYRTAPHRSALAIEREADSTSTNPLGRAMSRVTKSAGNTLLQSGKFQLRDGMTYVIKRTTTIPLADGAFAREEDVYEIPCQAWRSMRPPSAPGHDSWWMRLHDLYAGGTDRTVWSAWETMDGGGVPAGLVGWFPRPDVENAVTVYRSTRHISSSAHESAYLLCSRTWFEDSEYACQLKCGHWCCLECITKVIDEAGKPRTDPSIGELDPPDKFWRCPLCNAISPVLTDRADIIRPDELPYWRYKIARHRLVLEVSDWIFRLAACELDRWCAPLPPHLERDDADVEDVKRARTVVVHMPDAARMTDAIPIFVAGVLDWGFSLDNPVNSAEGDVLKQCLLEELGRLARSGKRFNTKDLEEHMMKVGEAAVRPVVVEKKGERLGNPVFPPGFVAYREWLCTWTARACFYSPTGRGEILKFMQKMGARKDERDVWFGRGAPVWSC</sequence>